<dbReference type="Proteomes" id="UP000245423">
    <property type="component" value="Chromosome 1"/>
</dbReference>
<feature type="transmembrane region" description="Helical" evidence="8">
    <location>
        <begin position="72"/>
        <end position="93"/>
    </location>
</feature>
<evidence type="ECO:0000256" key="2">
    <source>
        <dbReference type="ARBA" id="ARBA00009261"/>
    </source>
</evidence>
<proteinExistence type="inferred from homology"/>
<keyword evidence="5 8" id="KW-0812">Transmembrane</keyword>
<feature type="transmembrane region" description="Helical" evidence="8">
    <location>
        <begin position="150"/>
        <end position="171"/>
    </location>
</feature>
<evidence type="ECO:0000313" key="9">
    <source>
        <dbReference type="EMBL" id="SHD76188.1"/>
    </source>
</evidence>
<dbReference type="Pfam" id="PF01235">
    <property type="entry name" value="Na_Ala_symp"/>
    <property type="match status" value="1"/>
</dbReference>
<evidence type="ECO:0000256" key="7">
    <source>
        <dbReference type="ARBA" id="ARBA00023136"/>
    </source>
</evidence>
<dbReference type="PRINTS" id="PR00175">
    <property type="entry name" value="NAALASMPORT"/>
</dbReference>
<dbReference type="EMBL" id="LT669839">
    <property type="protein sequence ID" value="SHD76188.1"/>
    <property type="molecule type" value="Genomic_DNA"/>
</dbReference>
<dbReference type="NCBIfam" id="TIGR00835">
    <property type="entry name" value="agcS"/>
    <property type="match status" value="1"/>
</dbReference>
<feature type="transmembrane region" description="Helical" evidence="8">
    <location>
        <begin position="412"/>
        <end position="434"/>
    </location>
</feature>
<feature type="transmembrane region" description="Helical" evidence="8">
    <location>
        <begin position="352"/>
        <end position="376"/>
    </location>
</feature>
<dbReference type="GO" id="GO:0005283">
    <property type="term" value="F:amino acid:sodium symporter activity"/>
    <property type="evidence" value="ECO:0007669"/>
    <property type="project" value="InterPro"/>
</dbReference>
<feature type="transmembrane region" description="Helical" evidence="8">
    <location>
        <begin position="383"/>
        <end position="406"/>
    </location>
</feature>
<evidence type="ECO:0000256" key="4">
    <source>
        <dbReference type="ARBA" id="ARBA00022475"/>
    </source>
</evidence>
<protein>
    <submittedName>
        <fullName evidence="9">Putative aminoacid transporter</fullName>
    </submittedName>
</protein>
<keyword evidence="3 8" id="KW-0813">Transport</keyword>
<sequence length="456" mass="48800">MEGFVNAIINFSNWLWGIPMLVILVGGSLFLTIKLGFFQFKYFPYAMRETFGKMFKKPEGEGTISPFQAATAALASTIGASNIVGVPVAIAFGGPGAVFWMWIVALIASAAKFSEIVLGIRYREKNEEGEYVGGPMYFLKNGIKSGLGKALSVIFSFFLMIEIIPSIATQAASAVQTAGTINIPNWVTGSLLVVLVGLVVFGGIKRIASFTEKLVPFMALLYIIGGIIIIIVNITELPRAIGLIFKHAFTPIAATGGIAGAGIAQAIRWGTARGVYSNEAGMGTAPIAHSSAVTDHPVRQAMWGIFEIVVDTLIVCTVTALIVLVSGVYELVPADQAASMPAVAFQQLLGNNLGGGIVTVSILLFVLSTIIVIAYYGKTQAEFLFGATFSNIMVIVYLIAIVLGVYGGIEFLYNFLDILLATIIIPNMIGLLLLSNEVKDLKNEFFSNSKYYNPAK</sequence>
<evidence type="ECO:0000256" key="5">
    <source>
        <dbReference type="ARBA" id="ARBA00022692"/>
    </source>
</evidence>
<keyword evidence="10" id="KW-1185">Reference proteome</keyword>
<keyword evidence="8" id="KW-0769">Symport</keyword>
<evidence type="ECO:0000256" key="1">
    <source>
        <dbReference type="ARBA" id="ARBA00004651"/>
    </source>
</evidence>
<accession>A0A1M4PL54</accession>
<name>A0A1M4PL54_9FIRM</name>
<dbReference type="PANTHER" id="PTHR30330:SF3">
    <property type="entry name" value="TRANSCRIPTIONAL REGULATOR, LRP FAMILY"/>
    <property type="match status" value="1"/>
</dbReference>
<dbReference type="InterPro" id="IPR001463">
    <property type="entry name" value="Na/Ala_symport"/>
</dbReference>
<feature type="transmembrane region" description="Helical" evidence="8">
    <location>
        <begin position="183"/>
        <end position="202"/>
    </location>
</feature>
<feature type="transmembrane region" description="Helical" evidence="8">
    <location>
        <begin position="14"/>
        <end position="38"/>
    </location>
</feature>
<feature type="transmembrane region" description="Helical" evidence="8">
    <location>
        <begin position="240"/>
        <end position="264"/>
    </location>
</feature>
<keyword evidence="6 8" id="KW-1133">Transmembrane helix</keyword>
<evidence type="ECO:0000256" key="3">
    <source>
        <dbReference type="ARBA" id="ARBA00022448"/>
    </source>
</evidence>
<dbReference type="OrthoDB" id="9804874at2"/>
<keyword evidence="7 8" id="KW-0472">Membrane</keyword>
<feature type="transmembrane region" description="Helical" evidence="8">
    <location>
        <begin position="214"/>
        <end position="234"/>
    </location>
</feature>
<gene>
    <name evidence="9" type="primary">yflA</name>
    <name evidence="9" type="ORF">CUESP1_0808</name>
</gene>
<feature type="transmembrane region" description="Helical" evidence="8">
    <location>
        <begin position="308"/>
        <end position="332"/>
    </location>
</feature>
<evidence type="ECO:0000256" key="8">
    <source>
        <dbReference type="RuleBase" id="RU363064"/>
    </source>
</evidence>
<organism evidence="9 10">
    <name type="scientific">[Clostridium] ultunense Esp</name>
    <dbReference type="NCBI Taxonomy" id="1288971"/>
    <lineage>
        <taxon>Bacteria</taxon>
        <taxon>Bacillati</taxon>
        <taxon>Bacillota</taxon>
        <taxon>Tissierellia</taxon>
        <taxon>Tissierellales</taxon>
        <taxon>Tepidimicrobiaceae</taxon>
        <taxon>Schnuerera</taxon>
    </lineage>
</organism>
<evidence type="ECO:0000313" key="10">
    <source>
        <dbReference type="Proteomes" id="UP000245423"/>
    </source>
</evidence>
<dbReference type="RefSeq" id="WP_025640534.1">
    <property type="nucleotide sequence ID" value="NZ_LT669839.1"/>
</dbReference>
<comment type="similarity">
    <text evidence="2 8">Belongs to the alanine or glycine:cation symporter (AGCS) (TC 2.A.25) family.</text>
</comment>
<feature type="transmembrane region" description="Helical" evidence="8">
    <location>
        <begin position="99"/>
        <end position="118"/>
    </location>
</feature>
<evidence type="ECO:0000256" key="6">
    <source>
        <dbReference type="ARBA" id="ARBA00022989"/>
    </source>
</evidence>
<comment type="subcellular location">
    <subcellularLocation>
        <location evidence="1 8">Cell membrane</location>
        <topology evidence="1 8">Multi-pass membrane protein</topology>
    </subcellularLocation>
</comment>
<keyword evidence="4 8" id="KW-1003">Cell membrane</keyword>
<dbReference type="PANTHER" id="PTHR30330">
    <property type="entry name" value="AGSS FAMILY TRANSPORTER, SODIUM-ALANINE"/>
    <property type="match status" value="1"/>
</dbReference>
<reference evidence="9 10" key="1">
    <citation type="submission" date="2016-11" db="EMBL/GenBank/DDBJ databases">
        <authorList>
            <person name="Manzoor S."/>
        </authorList>
    </citation>
    <scope>NUCLEOTIDE SEQUENCE [LARGE SCALE GENOMIC DNA]</scope>
    <source>
        <strain evidence="9">Clostridium ultunense strain Esp</strain>
    </source>
</reference>
<dbReference type="AlphaFoldDB" id="A0A1M4PL54"/>
<dbReference type="GO" id="GO:0005886">
    <property type="term" value="C:plasma membrane"/>
    <property type="evidence" value="ECO:0007669"/>
    <property type="project" value="UniProtKB-SubCell"/>
</dbReference>
<dbReference type="Gene3D" id="1.20.1740.10">
    <property type="entry name" value="Amino acid/polyamine transporter I"/>
    <property type="match status" value="1"/>
</dbReference>